<dbReference type="EMBL" id="VFPS01000008">
    <property type="protein sequence ID" value="TQM90230.1"/>
    <property type="molecule type" value="Genomic_DNA"/>
</dbReference>
<feature type="compositionally biased region" description="Polar residues" evidence="1">
    <location>
        <begin position="490"/>
        <end position="499"/>
    </location>
</feature>
<dbReference type="InterPro" id="IPR042099">
    <property type="entry name" value="ANL_N_sf"/>
</dbReference>
<dbReference type="InterPro" id="IPR010071">
    <property type="entry name" value="AA_adenyl_dom"/>
</dbReference>
<dbReference type="Proteomes" id="UP000319804">
    <property type="component" value="Unassembled WGS sequence"/>
</dbReference>
<dbReference type="InterPro" id="IPR000873">
    <property type="entry name" value="AMP-dep_synth/lig_dom"/>
</dbReference>
<reference evidence="4 5" key="1">
    <citation type="submission" date="2019-06" db="EMBL/GenBank/DDBJ databases">
        <title>Sequencing the genomes of 1000 actinobacteria strains.</title>
        <authorList>
            <person name="Klenk H.-P."/>
        </authorList>
    </citation>
    <scope>NUCLEOTIDE SEQUENCE [LARGE SCALE GENOMIC DNA]</scope>
    <source>
        <strain evidence="4 5">DSM 20427</strain>
    </source>
</reference>
<dbReference type="AlphaFoldDB" id="A0A4Y3UP88"/>
<feature type="domain" description="AMP-dependent synthetase/ligase" evidence="2">
    <location>
        <begin position="13"/>
        <end position="342"/>
    </location>
</feature>
<evidence type="ECO:0000259" key="2">
    <source>
        <dbReference type="Pfam" id="PF00501"/>
    </source>
</evidence>
<keyword evidence="5" id="KW-1185">Reference proteome</keyword>
<dbReference type="PANTHER" id="PTHR45527:SF1">
    <property type="entry name" value="FATTY ACID SYNTHASE"/>
    <property type="match status" value="1"/>
</dbReference>
<accession>A0A4Y3UP88</accession>
<dbReference type="RefSeq" id="WP_255314020.1">
    <property type="nucleotide sequence ID" value="NZ_BJNA01000022.1"/>
</dbReference>
<dbReference type="PANTHER" id="PTHR45527">
    <property type="entry name" value="NONRIBOSOMAL PEPTIDE SYNTHETASE"/>
    <property type="match status" value="1"/>
</dbReference>
<evidence type="ECO:0000313" key="4">
    <source>
        <dbReference type="EMBL" id="TQM90230.1"/>
    </source>
</evidence>
<dbReference type="Pfam" id="PF13193">
    <property type="entry name" value="AMP-binding_C"/>
    <property type="match status" value="1"/>
</dbReference>
<protein>
    <submittedName>
        <fullName evidence="4">Amino acid adenylation domain-containing protein</fullName>
    </submittedName>
</protein>
<dbReference type="GO" id="GO:0043041">
    <property type="term" value="P:amino acid activation for nonribosomal peptide biosynthetic process"/>
    <property type="evidence" value="ECO:0007669"/>
    <property type="project" value="TreeGrafter"/>
</dbReference>
<comment type="caution">
    <text evidence="4">The sequence shown here is derived from an EMBL/GenBank/DDBJ whole genome shotgun (WGS) entry which is preliminary data.</text>
</comment>
<dbReference type="Gene3D" id="3.30.300.30">
    <property type="match status" value="1"/>
</dbReference>
<dbReference type="InterPro" id="IPR045851">
    <property type="entry name" value="AMP-bd_C_sf"/>
</dbReference>
<evidence type="ECO:0000313" key="5">
    <source>
        <dbReference type="Proteomes" id="UP000319804"/>
    </source>
</evidence>
<proteinExistence type="predicted"/>
<dbReference type="SUPFAM" id="SSF56801">
    <property type="entry name" value="Acetyl-CoA synthetase-like"/>
    <property type="match status" value="1"/>
</dbReference>
<evidence type="ECO:0000259" key="3">
    <source>
        <dbReference type="Pfam" id="PF13193"/>
    </source>
</evidence>
<gene>
    <name evidence="4" type="ORF">FHX68_3034</name>
</gene>
<organism evidence="4 5">
    <name type="scientific">Microbacterium lacticum</name>
    <dbReference type="NCBI Taxonomy" id="33885"/>
    <lineage>
        <taxon>Bacteria</taxon>
        <taxon>Bacillati</taxon>
        <taxon>Actinomycetota</taxon>
        <taxon>Actinomycetes</taxon>
        <taxon>Micrococcales</taxon>
        <taxon>Microbacteriaceae</taxon>
        <taxon>Microbacterium</taxon>
    </lineage>
</organism>
<evidence type="ECO:0000256" key="1">
    <source>
        <dbReference type="SAM" id="MobiDB-lite"/>
    </source>
</evidence>
<feature type="compositionally biased region" description="Basic and acidic residues" evidence="1">
    <location>
        <begin position="500"/>
        <end position="517"/>
    </location>
</feature>
<dbReference type="Gene3D" id="3.40.50.12780">
    <property type="entry name" value="N-terminal domain of ligase-like"/>
    <property type="match status" value="1"/>
</dbReference>
<feature type="region of interest" description="Disordered" evidence="1">
    <location>
        <begin position="482"/>
        <end position="517"/>
    </location>
</feature>
<sequence length="517" mass="54848">MLDDVLHRILGHCSAHPEEPAVTTESATMSYGELDRRSSGIAAFLRGQGISADSIVAVQLARTPLLIATLVGILRAGAAWTTLMTNLPAARRDRILAETGCSIVFVDHPEQVSLPGAVRAVSPAQVPDAVPPAAGAATVSRDSLAYCLFTSGSSGTPKGVVVTRGALDRLVDSVDILFGTALHGRIACTTAQSFDVFNFELFGALANGGELVLLESLLDLSGLPADLRPEIISGVPSALGEIAALGDLPSSVRIVVSAGEPLFRAAAESLTASGLQVWNAYGPTECTVFAMCDLVEDLDDITIGVPLEHVGALVLDEDLREVPAGAVGQLHLTGPQLAREYLHRPAQTAERFLPFPAGEPGDRMYATGDLVVRGEDGRLRYRGRADNQVKVRGYRIELEEVESVLGSHPAVSACIAHVDRRRDDARLAAAITLTGEVAVADVVAHARRHLPRYMVPDTVQVVSSLPRNGSGKIDRRAFASLVAPGRSDPPLQTLTIDSQTTRRSDERDNNEDDRNGP</sequence>
<dbReference type="NCBIfam" id="TIGR01733">
    <property type="entry name" value="AA-adenyl-dom"/>
    <property type="match status" value="1"/>
</dbReference>
<dbReference type="GO" id="GO:0005737">
    <property type="term" value="C:cytoplasm"/>
    <property type="evidence" value="ECO:0007669"/>
    <property type="project" value="TreeGrafter"/>
</dbReference>
<name>A0A4Y3UP88_9MICO</name>
<dbReference type="Pfam" id="PF00501">
    <property type="entry name" value="AMP-binding"/>
    <property type="match status" value="1"/>
</dbReference>
<dbReference type="CDD" id="cd05930">
    <property type="entry name" value="A_NRPS"/>
    <property type="match status" value="1"/>
</dbReference>
<dbReference type="GO" id="GO:0044550">
    <property type="term" value="P:secondary metabolite biosynthetic process"/>
    <property type="evidence" value="ECO:0007669"/>
    <property type="project" value="TreeGrafter"/>
</dbReference>
<feature type="domain" description="AMP-binding enzyme C-terminal" evidence="3">
    <location>
        <begin position="400"/>
        <end position="472"/>
    </location>
</feature>
<dbReference type="GO" id="GO:0031177">
    <property type="term" value="F:phosphopantetheine binding"/>
    <property type="evidence" value="ECO:0007669"/>
    <property type="project" value="TreeGrafter"/>
</dbReference>
<dbReference type="InterPro" id="IPR025110">
    <property type="entry name" value="AMP-bd_C"/>
</dbReference>